<gene>
    <name evidence="1" type="ORF">E2C01_002409</name>
</gene>
<dbReference type="EMBL" id="VSRR010000086">
    <property type="protein sequence ID" value="MPC09791.1"/>
    <property type="molecule type" value="Genomic_DNA"/>
</dbReference>
<comment type="caution">
    <text evidence="1">The sequence shown here is derived from an EMBL/GenBank/DDBJ whole genome shotgun (WGS) entry which is preliminary data.</text>
</comment>
<proteinExistence type="predicted"/>
<evidence type="ECO:0000313" key="1">
    <source>
        <dbReference type="EMBL" id="MPC09791.1"/>
    </source>
</evidence>
<protein>
    <submittedName>
        <fullName evidence="1">Uncharacterized protein</fullName>
    </submittedName>
</protein>
<name>A0A5B7CLV4_PORTR</name>
<reference evidence="1 2" key="1">
    <citation type="submission" date="2019-05" db="EMBL/GenBank/DDBJ databases">
        <title>Another draft genome of Portunus trituberculatus and its Hox gene families provides insights of decapod evolution.</title>
        <authorList>
            <person name="Jeong J.-H."/>
            <person name="Song I."/>
            <person name="Kim S."/>
            <person name="Choi T."/>
            <person name="Kim D."/>
            <person name="Ryu S."/>
            <person name="Kim W."/>
        </authorList>
    </citation>
    <scope>NUCLEOTIDE SEQUENCE [LARGE SCALE GENOMIC DNA]</scope>
    <source>
        <tissue evidence="1">Muscle</tissue>
    </source>
</reference>
<sequence>MYEVSTGFIISSYTQRFTGSRGGKDERENTKVQKYRKKSLERRNTASYLPFFSHHGCPSRLLDHMSLLLLSFPGGGRSISSNVFLKHDWIAFSVFRSPCQGTPALIPSCVLHMIVTRLKSGLLSLA</sequence>
<organism evidence="1 2">
    <name type="scientific">Portunus trituberculatus</name>
    <name type="common">Swimming crab</name>
    <name type="synonym">Neptunus trituberculatus</name>
    <dbReference type="NCBI Taxonomy" id="210409"/>
    <lineage>
        <taxon>Eukaryota</taxon>
        <taxon>Metazoa</taxon>
        <taxon>Ecdysozoa</taxon>
        <taxon>Arthropoda</taxon>
        <taxon>Crustacea</taxon>
        <taxon>Multicrustacea</taxon>
        <taxon>Malacostraca</taxon>
        <taxon>Eumalacostraca</taxon>
        <taxon>Eucarida</taxon>
        <taxon>Decapoda</taxon>
        <taxon>Pleocyemata</taxon>
        <taxon>Brachyura</taxon>
        <taxon>Eubrachyura</taxon>
        <taxon>Portunoidea</taxon>
        <taxon>Portunidae</taxon>
        <taxon>Portuninae</taxon>
        <taxon>Portunus</taxon>
    </lineage>
</organism>
<keyword evidence="2" id="KW-1185">Reference proteome</keyword>
<accession>A0A5B7CLV4</accession>
<dbReference type="Proteomes" id="UP000324222">
    <property type="component" value="Unassembled WGS sequence"/>
</dbReference>
<evidence type="ECO:0000313" key="2">
    <source>
        <dbReference type="Proteomes" id="UP000324222"/>
    </source>
</evidence>
<dbReference type="AlphaFoldDB" id="A0A5B7CLV4"/>